<evidence type="ECO:0000259" key="2">
    <source>
        <dbReference type="Pfam" id="PF22664"/>
    </source>
</evidence>
<dbReference type="InterPro" id="IPR051283">
    <property type="entry name" value="Sec_Metabolite_Acyltrans"/>
</dbReference>
<name>A0A8H4PE01_9HYPO</name>
<evidence type="ECO:0000256" key="1">
    <source>
        <dbReference type="ARBA" id="ARBA00022679"/>
    </source>
</evidence>
<dbReference type="EMBL" id="JAADYS010000946">
    <property type="protein sequence ID" value="KAF4465991.1"/>
    <property type="molecule type" value="Genomic_DNA"/>
</dbReference>
<reference evidence="3 4" key="1">
    <citation type="submission" date="2020-01" db="EMBL/GenBank/DDBJ databases">
        <title>Identification and distribution of gene clusters putatively required for synthesis of sphingolipid metabolism inhibitors in phylogenetically diverse species of the filamentous fungus Fusarium.</title>
        <authorList>
            <person name="Kim H.-S."/>
            <person name="Busman M."/>
            <person name="Brown D.W."/>
            <person name="Divon H."/>
            <person name="Uhlig S."/>
            <person name="Proctor R.H."/>
        </authorList>
    </citation>
    <scope>NUCLEOTIDE SEQUENCE [LARGE SCALE GENOMIC DNA]</scope>
    <source>
        <strain evidence="3 4">NRRL 20459</strain>
    </source>
</reference>
<dbReference type="PANTHER" id="PTHR31896">
    <property type="entry name" value="FAMILY REGULATORY PROTEIN, PUTATIVE (AFU_ORTHOLOGUE AFUA_3G14730)-RELATED"/>
    <property type="match status" value="1"/>
</dbReference>
<protein>
    <submittedName>
        <fullName evidence="3">Trichothecene 3-O-acetyltransferase</fullName>
    </submittedName>
</protein>
<dbReference type="OrthoDB" id="429813at2759"/>
<dbReference type="InterPro" id="IPR023213">
    <property type="entry name" value="CAT-like_dom_sf"/>
</dbReference>
<dbReference type="Pfam" id="PF22664">
    <property type="entry name" value="TRI-like_N"/>
    <property type="match status" value="1"/>
</dbReference>
<proteinExistence type="predicted"/>
<comment type="caution">
    <text evidence="3">The sequence shown here is derived from an EMBL/GenBank/DDBJ whole genome shotgun (WGS) entry which is preliminary data.</text>
</comment>
<dbReference type="InterPro" id="IPR054710">
    <property type="entry name" value="Tri101-like_N"/>
</dbReference>
<evidence type="ECO:0000313" key="4">
    <source>
        <dbReference type="Proteomes" id="UP000554235"/>
    </source>
</evidence>
<evidence type="ECO:0000313" key="3">
    <source>
        <dbReference type="EMBL" id="KAF4465991.1"/>
    </source>
</evidence>
<dbReference type="GO" id="GO:0016740">
    <property type="term" value="F:transferase activity"/>
    <property type="evidence" value="ECO:0007669"/>
    <property type="project" value="UniProtKB-KW"/>
</dbReference>
<sequence length="520" mass="58097">MYGSWVEPAGPVQASFVKCSALDNLTAPVYPSPTKFFPLKPGTDPRQLYEDCKQGLSRCIYEHPHLSGIIVKDDTGRNAIEVRQAPYAGTNFWYQDYRDDQDVPSYDELRNVGWPFGDGEQDGLSKLRPKDFPCSQDGDPIIAPQFNVIRGGVVLTMSIAHAIGDLVQFMTFVRSWAQHTCAAANARIKDEAEPPLPQPILAHLMDRSWLSPDVQIEEDLDKLAARAANLPHLSMLDPRYPGEMEEKVETLFTKARLADRDLEDFPEDELRTLSCSIWTFSQASIKELQRVAQKASHKNCKLSSVDCLTAFAWNRFFVAKYAPSLSGPEPVPLTSRIVFAGSIRRRLTPPLPDNYMPACVDLFPVTMKTCDFTSSTPEALAKAATMIRNSNNNWSEGVFRDMLQIAHSHPMSPGLIPKGPIDVLVTDHTRASTAMLEDWGPGLGRCEAFREPYLGRIPPHGEITLLPRWNNGSVEVMFAGEAVVLERLRRDLFMNEAASCQFATSKFAREISGNRHLSKL</sequence>
<organism evidence="3 4">
    <name type="scientific">Fusarium albosuccineum</name>
    <dbReference type="NCBI Taxonomy" id="1237068"/>
    <lineage>
        <taxon>Eukaryota</taxon>
        <taxon>Fungi</taxon>
        <taxon>Dikarya</taxon>
        <taxon>Ascomycota</taxon>
        <taxon>Pezizomycotina</taxon>
        <taxon>Sordariomycetes</taxon>
        <taxon>Hypocreomycetidae</taxon>
        <taxon>Hypocreales</taxon>
        <taxon>Nectriaceae</taxon>
        <taxon>Fusarium</taxon>
        <taxon>Fusarium decemcellulare species complex</taxon>
    </lineage>
</organism>
<dbReference type="PANTHER" id="PTHR31896:SF64">
    <property type="entry name" value="TRICHOTHECENE 3-O-ACETYLTRANSFERASE"/>
    <property type="match status" value="1"/>
</dbReference>
<keyword evidence="4" id="KW-1185">Reference proteome</keyword>
<feature type="domain" description="Trichothecene 3-O-acetyltransferase-like N-terminal" evidence="2">
    <location>
        <begin position="34"/>
        <end position="167"/>
    </location>
</feature>
<dbReference type="AlphaFoldDB" id="A0A8H4PE01"/>
<gene>
    <name evidence="3" type="ORF">FALBO_7157</name>
</gene>
<dbReference type="Gene3D" id="3.30.559.10">
    <property type="entry name" value="Chloramphenicol acetyltransferase-like domain"/>
    <property type="match status" value="2"/>
</dbReference>
<accession>A0A8H4PE01</accession>
<keyword evidence="1 3" id="KW-0808">Transferase</keyword>
<dbReference type="Proteomes" id="UP000554235">
    <property type="component" value="Unassembled WGS sequence"/>
</dbReference>